<dbReference type="Pfam" id="PF06985">
    <property type="entry name" value="HET"/>
    <property type="match status" value="1"/>
</dbReference>
<evidence type="ECO:0000313" key="3">
    <source>
        <dbReference type="EMBL" id="KXT16854.1"/>
    </source>
</evidence>
<gene>
    <name evidence="3" type="ORF">AC579_6815</name>
</gene>
<name>A0A139IQL5_9PEZI</name>
<feature type="region of interest" description="Disordered" evidence="1">
    <location>
        <begin position="463"/>
        <end position="484"/>
    </location>
</feature>
<keyword evidence="4" id="KW-1185">Reference proteome</keyword>
<dbReference type="PANTHER" id="PTHR24148:SF73">
    <property type="entry name" value="HET DOMAIN PROTEIN (AFU_ORTHOLOGUE AFUA_8G01020)"/>
    <property type="match status" value="1"/>
</dbReference>
<dbReference type="Proteomes" id="UP000073492">
    <property type="component" value="Unassembled WGS sequence"/>
</dbReference>
<evidence type="ECO:0000313" key="4">
    <source>
        <dbReference type="Proteomes" id="UP000073492"/>
    </source>
</evidence>
<evidence type="ECO:0000256" key="1">
    <source>
        <dbReference type="SAM" id="MobiDB-lite"/>
    </source>
</evidence>
<dbReference type="PANTHER" id="PTHR24148">
    <property type="entry name" value="ANKYRIN REPEAT DOMAIN-CONTAINING PROTEIN 39 HOMOLOG-RELATED"/>
    <property type="match status" value="1"/>
</dbReference>
<dbReference type="InterPro" id="IPR052895">
    <property type="entry name" value="HetReg/Transcr_Mod"/>
</dbReference>
<protein>
    <recommendedName>
        <fullName evidence="2">Heterokaryon incompatibility domain-containing protein</fullName>
    </recommendedName>
</protein>
<proteinExistence type="predicted"/>
<feature type="domain" description="Heterokaryon incompatibility" evidence="2">
    <location>
        <begin position="50"/>
        <end position="152"/>
    </location>
</feature>
<organism evidence="3 4">
    <name type="scientific">Pseudocercospora musae</name>
    <dbReference type="NCBI Taxonomy" id="113226"/>
    <lineage>
        <taxon>Eukaryota</taxon>
        <taxon>Fungi</taxon>
        <taxon>Dikarya</taxon>
        <taxon>Ascomycota</taxon>
        <taxon>Pezizomycotina</taxon>
        <taxon>Dothideomycetes</taxon>
        <taxon>Dothideomycetidae</taxon>
        <taxon>Mycosphaerellales</taxon>
        <taxon>Mycosphaerellaceae</taxon>
        <taxon>Pseudocercospora</taxon>
    </lineage>
</organism>
<feature type="compositionally biased region" description="Polar residues" evidence="1">
    <location>
        <begin position="470"/>
        <end position="484"/>
    </location>
</feature>
<reference evidence="3 4" key="1">
    <citation type="submission" date="2015-07" db="EMBL/GenBank/DDBJ databases">
        <title>Comparative genomics of the Sigatoka disease complex on banana suggests a link between parallel evolutionary changes in Pseudocercospora fijiensis and Pseudocercospora eumusae and increased virulence on the banana host.</title>
        <authorList>
            <person name="Chang T.-C."/>
            <person name="Salvucci A."/>
            <person name="Crous P.W."/>
            <person name="Stergiopoulos I."/>
        </authorList>
    </citation>
    <scope>NUCLEOTIDE SEQUENCE [LARGE SCALE GENOMIC DNA]</scope>
    <source>
        <strain evidence="3 4">CBS 116634</strain>
    </source>
</reference>
<evidence type="ECO:0000259" key="2">
    <source>
        <dbReference type="Pfam" id="PF06985"/>
    </source>
</evidence>
<dbReference type="OrthoDB" id="3650870at2759"/>
<comment type="caution">
    <text evidence="3">The sequence shown here is derived from an EMBL/GenBank/DDBJ whole genome shotgun (WGS) entry which is preliminary data.</text>
</comment>
<dbReference type="AlphaFoldDB" id="A0A139IQL5"/>
<dbReference type="EMBL" id="LFZO01000029">
    <property type="protein sequence ID" value="KXT16854.1"/>
    <property type="molecule type" value="Genomic_DNA"/>
</dbReference>
<dbReference type="InterPro" id="IPR010730">
    <property type="entry name" value="HET"/>
</dbReference>
<accession>A0A139IQL5</accession>
<dbReference type="STRING" id="113226.A0A139IQL5"/>
<sequence length="530" mass="60239">MGASEVLDLYHSCARLEHSKDIRLIALHTSAVDEVRIDLETTSLDRSASYRAVSYAWGKQYEDGAHLTHVLKCAGVDIPVTAHLYAGLKRIREMEAANLQVQDRPLPPRIVLWVDAICINQADLEERSQQVRIMDQIYSKAESTIVWVGIRAEAPSYETSMLYQISNRQWFRRRWTLQEYILSEHVIFLVGSNWVSAPRLAKAADSIRHSSLPHFVMQRDKGRGLTLMENMISLTRHRCTEPSDYVCALLGVSTDGYKFKVDYTSHYSHLFIDVTGDYLCSLPNPANARHDDQQQVCKPADTLSRLATILELVVLSRKDQVAERDALPSRVPDWSSLKETPELKDLLQFRILLIKTQSEVVRAYDVDIGTTYVNWQGSQLVVEGITVTPQDIKILQVIAKNRGCGILTEGGVQKAPLPFVTMALVMIWDVMSIDSEAMQQNRTGYLLIPGVDIAWITRQRLEASQEHDGQNPTTETGDSDSSLSAFTLERPQDRRWNWYPVYEILEHEFGYRSKAIGGMIRRECTRICLV</sequence>